<evidence type="ECO:0000313" key="8">
    <source>
        <dbReference type="EMBL" id="GIF57808.1"/>
    </source>
</evidence>
<keyword evidence="5" id="KW-0804">Transcription</keyword>
<dbReference type="PANTHER" id="PTHR43133">
    <property type="entry name" value="RNA POLYMERASE ECF-TYPE SIGMA FACTO"/>
    <property type="match status" value="1"/>
</dbReference>
<dbReference type="InterPro" id="IPR013249">
    <property type="entry name" value="RNA_pol_sigma70_r4_t2"/>
</dbReference>
<dbReference type="NCBIfam" id="TIGR02983">
    <property type="entry name" value="SigE-fam_strep"/>
    <property type="match status" value="1"/>
</dbReference>
<dbReference type="InterPro" id="IPR036388">
    <property type="entry name" value="WH-like_DNA-bd_sf"/>
</dbReference>
<evidence type="ECO:0000256" key="4">
    <source>
        <dbReference type="ARBA" id="ARBA00023125"/>
    </source>
</evidence>
<dbReference type="InterPro" id="IPR013324">
    <property type="entry name" value="RNA_pol_sigma_r3/r4-like"/>
</dbReference>
<keyword evidence="4" id="KW-0238">DNA-binding</keyword>
<dbReference type="SUPFAM" id="SSF88659">
    <property type="entry name" value="Sigma3 and sigma4 domains of RNA polymerase sigma factors"/>
    <property type="match status" value="1"/>
</dbReference>
<keyword evidence="9" id="KW-1185">Reference proteome</keyword>
<reference evidence="8 9" key="1">
    <citation type="submission" date="2021-01" db="EMBL/GenBank/DDBJ databases">
        <title>Whole genome shotgun sequence of Asanoa iriomotensis NBRC 100142.</title>
        <authorList>
            <person name="Komaki H."/>
            <person name="Tamura T."/>
        </authorList>
    </citation>
    <scope>NUCLEOTIDE SEQUENCE [LARGE SCALE GENOMIC DNA]</scope>
    <source>
        <strain evidence="8 9">NBRC 100142</strain>
    </source>
</reference>
<comment type="similarity">
    <text evidence="1">Belongs to the sigma-70 factor family. ECF subfamily.</text>
</comment>
<feature type="domain" description="RNA polymerase sigma-70 region 2" evidence="6">
    <location>
        <begin position="37"/>
        <end position="95"/>
    </location>
</feature>
<organism evidence="8 9">
    <name type="scientific">Asanoa iriomotensis</name>
    <dbReference type="NCBI Taxonomy" id="234613"/>
    <lineage>
        <taxon>Bacteria</taxon>
        <taxon>Bacillati</taxon>
        <taxon>Actinomycetota</taxon>
        <taxon>Actinomycetes</taxon>
        <taxon>Micromonosporales</taxon>
        <taxon>Micromonosporaceae</taxon>
        <taxon>Asanoa</taxon>
    </lineage>
</organism>
<dbReference type="Pfam" id="PF04542">
    <property type="entry name" value="Sigma70_r2"/>
    <property type="match status" value="1"/>
</dbReference>
<dbReference type="InterPro" id="IPR014284">
    <property type="entry name" value="RNA_pol_sigma-70_dom"/>
</dbReference>
<accession>A0ABQ4C4U2</accession>
<gene>
    <name evidence="8" type="ORF">Air01nite_39030</name>
</gene>
<evidence type="ECO:0000313" key="9">
    <source>
        <dbReference type="Proteomes" id="UP000624325"/>
    </source>
</evidence>
<dbReference type="SUPFAM" id="SSF88946">
    <property type="entry name" value="Sigma2 domain of RNA polymerase sigma factors"/>
    <property type="match status" value="1"/>
</dbReference>
<dbReference type="GO" id="GO:0000428">
    <property type="term" value="C:DNA-directed RNA polymerase complex"/>
    <property type="evidence" value="ECO:0007669"/>
    <property type="project" value="UniProtKB-KW"/>
</dbReference>
<dbReference type="Gene3D" id="1.10.10.10">
    <property type="entry name" value="Winged helix-like DNA-binding domain superfamily/Winged helix DNA-binding domain"/>
    <property type="match status" value="1"/>
</dbReference>
<evidence type="ECO:0000256" key="5">
    <source>
        <dbReference type="ARBA" id="ARBA00023163"/>
    </source>
</evidence>
<dbReference type="PANTHER" id="PTHR43133:SF50">
    <property type="entry name" value="ECF RNA POLYMERASE SIGMA FACTOR SIGM"/>
    <property type="match status" value="1"/>
</dbReference>
<evidence type="ECO:0000259" key="6">
    <source>
        <dbReference type="Pfam" id="PF04542"/>
    </source>
</evidence>
<evidence type="ECO:0000256" key="2">
    <source>
        <dbReference type="ARBA" id="ARBA00023015"/>
    </source>
</evidence>
<comment type="caution">
    <text evidence="8">The sequence shown here is derived from an EMBL/GenBank/DDBJ whole genome shotgun (WGS) entry which is preliminary data.</text>
</comment>
<dbReference type="InterPro" id="IPR013325">
    <property type="entry name" value="RNA_pol_sigma_r2"/>
</dbReference>
<keyword evidence="2" id="KW-0805">Transcription regulation</keyword>
<dbReference type="InterPro" id="IPR007627">
    <property type="entry name" value="RNA_pol_sigma70_r2"/>
</dbReference>
<dbReference type="Gene3D" id="1.10.1740.10">
    <property type="match status" value="1"/>
</dbReference>
<dbReference type="CDD" id="cd06171">
    <property type="entry name" value="Sigma70_r4"/>
    <property type="match status" value="1"/>
</dbReference>
<dbReference type="EMBL" id="BONC01000026">
    <property type="protein sequence ID" value="GIF57808.1"/>
    <property type="molecule type" value="Genomic_DNA"/>
</dbReference>
<name>A0ABQ4C4U2_9ACTN</name>
<dbReference type="Pfam" id="PF08281">
    <property type="entry name" value="Sigma70_r4_2"/>
    <property type="match status" value="1"/>
</dbReference>
<keyword evidence="3" id="KW-0731">Sigma factor</keyword>
<proteinExistence type="inferred from homology"/>
<evidence type="ECO:0000256" key="3">
    <source>
        <dbReference type="ARBA" id="ARBA00023082"/>
    </source>
</evidence>
<dbReference type="InterPro" id="IPR014325">
    <property type="entry name" value="RNA_pol_sigma-E_actinobac"/>
</dbReference>
<keyword evidence="8" id="KW-0240">DNA-directed RNA polymerase</keyword>
<dbReference type="NCBIfam" id="TIGR02937">
    <property type="entry name" value="sigma70-ECF"/>
    <property type="match status" value="1"/>
</dbReference>
<dbReference type="Proteomes" id="UP000624325">
    <property type="component" value="Unassembled WGS sequence"/>
</dbReference>
<evidence type="ECO:0000259" key="7">
    <source>
        <dbReference type="Pfam" id="PF08281"/>
    </source>
</evidence>
<feature type="domain" description="RNA polymerase sigma factor 70 region 4 type 2" evidence="7">
    <location>
        <begin position="122"/>
        <end position="172"/>
    </location>
</feature>
<evidence type="ECO:0000256" key="1">
    <source>
        <dbReference type="ARBA" id="ARBA00010641"/>
    </source>
</evidence>
<protein>
    <submittedName>
        <fullName evidence="8">DNA-directed RNA polymerase sigma-70 factor</fullName>
    </submittedName>
</protein>
<sequence>MIRSKVDPSKTGPGSVYPGMAAEDSFRDYVAARLVGLSRAAYLLTGDRHLAEDLVQQALVQVASRWEKIAAGGDPDPYVRRVLYHQHVSWWRRRRVVDRPQAEPPDTAVADRVSDKDTELTVRQALRRLTPRQRAVLVLRYFEDLTEVQTAEVLGCSVGTVKSNTRDALARLRATAPELEDLRGAR</sequence>
<dbReference type="InterPro" id="IPR039425">
    <property type="entry name" value="RNA_pol_sigma-70-like"/>
</dbReference>